<dbReference type="InterPro" id="IPR036388">
    <property type="entry name" value="WH-like_DNA-bd_sf"/>
</dbReference>
<dbReference type="InterPro" id="IPR001789">
    <property type="entry name" value="Sig_transdc_resp-reg_receiver"/>
</dbReference>
<dbReference type="SMART" id="SM00421">
    <property type="entry name" value="HTH_LUXR"/>
    <property type="match status" value="1"/>
</dbReference>
<evidence type="ECO:0000256" key="2">
    <source>
        <dbReference type="PROSITE-ProRule" id="PRU00169"/>
    </source>
</evidence>
<protein>
    <recommendedName>
        <fullName evidence="7">DNA-binding response regulator</fullName>
    </recommendedName>
</protein>
<evidence type="ECO:0000313" key="6">
    <source>
        <dbReference type="Proteomes" id="UP000231019"/>
    </source>
</evidence>
<dbReference type="InterPro" id="IPR000792">
    <property type="entry name" value="Tscrpt_reg_LuxR_C"/>
</dbReference>
<evidence type="ECO:0000313" key="5">
    <source>
        <dbReference type="EMBL" id="PIW19107.1"/>
    </source>
</evidence>
<comment type="caution">
    <text evidence="5">The sequence shown here is derived from an EMBL/GenBank/DDBJ whole genome shotgun (WGS) entry which is preliminary data.</text>
</comment>
<evidence type="ECO:0008006" key="7">
    <source>
        <dbReference type="Google" id="ProtNLM"/>
    </source>
</evidence>
<dbReference type="CDD" id="cd06170">
    <property type="entry name" value="LuxR_C_like"/>
    <property type="match status" value="1"/>
</dbReference>
<dbReference type="PROSITE" id="PS50110">
    <property type="entry name" value="RESPONSE_REGULATORY"/>
    <property type="match status" value="1"/>
</dbReference>
<name>A0A2M7GB04_9BACT</name>
<evidence type="ECO:0000259" key="3">
    <source>
        <dbReference type="PROSITE" id="PS50043"/>
    </source>
</evidence>
<reference evidence="5 6" key="1">
    <citation type="submission" date="2017-09" db="EMBL/GenBank/DDBJ databases">
        <title>Depth-based differentiation of microbial function through sediment-hosted aquifers and enrichment of novel symbionts in the deep terrestrial subsurface.</title>
        <authorList>
            <person name="Probst A.J."/>
            <person name="Ladd B."/>
            <person name="Jarett J.K."/>
            <person name="Geller-Mcgrath D.E."/>
            <person name="Sieber C.M."/>
            <person name="Emerson J.B."/>
            <person name="Anantharaman K."/>
            <person name="Thomas B.C."/>
            <person name="Malmstrom R."/>
            <person name="Stieglmeier M."/>
            <person name="Klingl A."/>
            <person name="Woyke T."/>
            <person name="Ryan C.M."/>
            <person name="Banfield J.F."/>
        </authorList>
    </citation>
    <scope>NUCLEOTIDE SEQUENCE [LARGE SCALE GENOMIC DNA]</scope>
    <source>
        <strain evidence="5">CG17_big_fil_post_rev_8_21_14_2_50_48_46</strain>
    </source>
</reference>
<keyword evidence="1" id="KW-0238">DNA-binding</keyword>
<evidence type="ECO:0000259" key="4">
    <source>
        <dbReference type="PROSITE" id="PS50110"/>
    </source>
</evidence>
<dbReference type="Pfam" id="PF00196">
    <property type="entry name" value="GerE"/>
    <property type="match status" value="1"/>
</dbReference>
<dbReference type="InterPro" id="IPR016032">
    <property type="entry name" value="Sig_transdc_resp-reg_C-effctor"/>
</dbReference>
<feature type="domain" description="Response regulatory" evidence="4">
    <location>
        <begin position="6"/>
        <end position="126"/>
    </location>
</feature>
<dbReference type="Gene3D" id="1.10.10.10">
    <property type="entry name" value="Winged helix-like DNA-binding domain superfamily/Winged helix DNA-binding domain"/>
    <property type="match status" value="1"/>
</dbReference>
<dbReference type="GO" id="GO:0000160">
    <property type="term" value="P:phosphorelay signal transduction system"/>
    <property type="evidence" value="ECO:0007669"/>
    <property type="project" value="InterPro"/>
</dbReference>
<dbReference type="AlphaFoldDB" id="A0A2M7GB04"/>
<dbReference type="GO" id="GO:0006355">
    <property type="term" value="P:regulation of DNA-templated transcription"/>
    <property type="evidence" value="ECO:0007669"/>
    <property type="project" value="InterPro"/>
</dbReference>
<evidence type="ECO:0000256" key="1">
    <source>
        <dbReference type="ARBA" id="ARBA00023125"/>
    </source>
</evidence>
<organism evidence="5 6">
    <name type="scientific">bacterium (Candidatus Blackallbacteria) CG17_big_fil_post_rev_8_21_14_2_50_48_46</name>
    <dbReference type="NCBI Taxonomy" id="2014261"/>
    <lineage>
        <taxon>Bacteria</taxon>
        <taxon>Candidatus Blackallbacteria</taxon>
    </lineage>
</organism>
<dbReference type="SUPFAM" id="SSF52172">
    <property type="entry name" value="CheY-like"/>
    <property type="match status" value="1"/>
</dbReference>
<dbReference type="EMBL" id="PFFQ01000006">
    <property type="protein sequence ID" value="PIW19107.1"/>
    <property type="molecule type" value="Genomic_DNA"/>
</dbReference>
<dbReference type="PRINTS" id="PR00038">
    <property type="entry name" value="HTHLUXR"/>
</dbReference>
<dbReference type="SMART" id="SM00448">
    <property type="entry name" value="REC"/>
    <property type="match status" value="1"/>
</dbReference>
<sequence>MFPLITVVLVDDDSPTLDYLEAWLTCSCYLPYQFHIHGRATSGTKAMKQIHAYQPDLVILDLSLPDMNGMAVAQFSQSLEKQPKILIFSGYDNWLEWKDTANKLLLGYVVKGSPLEALENTLAKLLKGELCWDPAVYYNMHQKSFLPSEPFVWVSPLTEREQDVFALFCRGFKQAKIADELKVSTNTVKTHLRKICKKAGCKELESLKKKAFYSGVIHTL</sequence>
<dbReference type="InterPro" id="IPR011006">
    <property type="entry name" value="CheY-like_superfamily"/>
</dbReference>
<proteinExistence type="predicted"/>
<feature type="modified residue" description="4-aspartylphosphate" evidence="2">
    <location>
        <position position="61"/>
    </location>
</feature>
<dbReference type="PANTHER" id="PTHR43214">
    <property type="entry name" value="TWO-COMPONENT RESPONSE REGULATOR"/>
    <property type="match status" value="1"/>
</dbReference>
<dbReference type="GO" id="GO:0003677">
    <property type="term" value="F:DNA binding"/>
    <property type="evidence" value="ECO:0007669"/>
    <property type="project" value="UniProtKB-KW"/>
</dbReference>
<dbReference type="SUPFAM" id="SSF46894">
    <property type="entry name" value="C-terminal effector domain of the bipartite response regulators"/>
    <property type="match status" value="1"/>
</dbReference>
<dbReference type="Proteomes" id="UP000231019">
    <property type="component" value="Unassembled WGS sequence"/>
</dbReference>
<keyword evidence="2" id="KW-0597">Phosphoprotein</keyword>
<dbReference type="Pfam" id="PF00072">
    <property type="entry name" value="Response_reg"/>
    <property type="match status" value="1"/>
</dbReference>
<gene>
    <name evidence="5" type="ORF">COW36_03065</name>
</gene>
<feature type="domain" description="HTH luxR-type" evidence="3">
    <location>
        <begin position="150"/>
        <end position="215"/>
    </location>
</feature>
<dbReference type="CDD" id="cd00156">
    <property type="entry name" value="REC"/>
    <property type="match status" value="1"/>
</dbReference>
<dbReference type="Gene3D" id="3.40.50.2300">
    <property type="match status" value="1"/>
</dbReference>
<dbReference type="PROSITE" id="PS50043">
    <property type="entry name" value="HTH_LUXR_2"/>
    <property type="match status" value="1"/>
</dbReference>
<accession>A0A2M7GB04</accession>
<dbReference type="PANTHER" id="PTHR43214:SF42">
    <property type="entry name" value="TRANSCRIPTIONAL REGULATORY PROTEIN DESR"/>
    <property type="match status" value="1"/>
</dbReference>
<dbReference type="InterPro" id="IPR039420">
    <property type="entry name" value="WalR-like"/>
</dbReference>